<comment type="caution">
    <text evidence="3">The sequence shown here is derived from an EMBL/GenBank/DDBJ whole genome shotgun (WGS) entry which is preliminary data.</text>
</comment>
<evidence type="ECO:0000259" key="2">
    <source>
        <dbReference type="Pfam" id="PF00582"/>
    </source>
</evidence>
<feature type="domain" description="UspA" evidence="2">
    <location>
        <begin position="3"/>
        <end position="140"/>
    </location>
</feature>
<evidence type="ECO:0000313" key="3">
    <source>
        <dbReference type="EMBL" id="MFC7191074.1"/>
    </source>
</evidence>
<keyword evidence="4" id="KW-1185">Reference proteome</keyword>
<dbReference type="InterPro" id="IPR006016">
    <property type="entry name" value="UspA"/>
</dbReference>
<dbReference type="GeneID" id="76200762"/>
<evidence type="ECO:0000256" key="1">
    <source>
        <dbReference type="ARBA" id="ARBA00008791"/>
    </source>
</evidence>
<comment type="similarity">
    <text evidence="1">Belongs to the universal stress protein A family.</text>
</comment>
<proteinExistence type="inferred from homology"/>
<dbReference type="Gene3D" id="3.40.50.620">
    <property type="entry name" value="HUPs"/>
    <property type="match status" value="1"/>
</dbReference>
<dbReference type="AlphaFoldDB" id="A0ABD5YSU5"/>
<dbReference type="CDD" id="cd00293">
    <property type="entry name" value="USP-like"/>
    <property type="match status" value="1"/>
</dbReference>
<dbReference type="PRINTS" id="PR01438">
    <property type="entry name" value="UNVRSLSTRESS"/>
</dbReference>
<protein>
    <submittedName>
        <fullName evidence="3">Universal stress protein</fullName>
    </submittedName>
</protein>
<dbReference type="PANTHER" id="PTHR46268">
    <property type="entry name" value="STRESS RESPONSE PROTEIN NHAX"/>
    <property type="match status" value="1"/>
</dbReference>
<organism evidence="3 4">
    <name type="scientific">Halocatena marina</name>
    <dbReference type="NCBI Taxonomy" id="2934937"/>
    <lineage>
        <taxon>Archaea</taxon>
        <taxon>Methanobacteriati</taxon>
        <taxon>Methanobacteriota</taxon>
        <taxon>Stenosarchaea group</taxon>
        <taxon>Halobacteria</taxon>
        <taxon>Halobacteriales</taxon>
        <taxon>Natronomonadaceae</taxon>
        <taxon>Halocatena</taxon>
    </lineage>
</organism>
<dbReference type="InterPro" id="IPR006015">
    <property type="entry name" value="Universal_stress_UspA"/>
</dbReference>
<accession>A0ABD5YSU5</accession>
<dbReference type="SUPFAM" id="SSF52402">
    <property type="entry name" value="Adenine nucleotide alpha hydrolases-like"/>
    <property type="match status" value="1"/>
</dbReference>
<gene>
    <name evidence="3" type="ORF">ACFQL7_15445</name>
</gene>
<dbReference type="Pfam" id="PF00582">
    <property type="entry name" value="Usp"/>
    <property type="match status" value="1"/>
</dbReference>
<dbReference type="PANTHER" id="PTHR46268:SF24">
    <property type="entry name" value="UNIVERSAL STRESS PROTEIN"/>
    <property type="match status" value="1"/>
</dbReference>
<evidence type="ECO:0000313" key="4">
    <source>
        <dbReference type="Proteomes" id="UP001596417"/>
    </source>
</evidence>
<name>A0ABD5YSU5_9EURY</name>
<dbReference type="InterPro" id="IPR014729">
    <property type="entry name" value="Rossmann-like_a/b/a_fold"/>
</dbReference>
<dbReference type="RefSeq" id="WP_248908623.1">
    <property type="nucleotide sequence ID" value="NZ_CP109979.1"/>
</dbReference>
<sequence length="140" mass="14762">MGSVLIPLDGSEQSDRALAHATETIPTKSVTLMTVIDPSSGFSTGAGTPGAAEVWYESEKKRVKVRLSNAREQVETAGLEVETVVETGRPAPAIVEYATTHDIDQIVMGSHGRKGVSRLLLGSVAEAVVRRSPVPVTVVP</sequence>
<dbReference type="EMBL" id="JBHTAX010000001">
    <property type="protein sequence ID" value="MFC7191074.1"/>
    <property type="molecule type" value="Genomic_DNA"/>
</dbReference>
<dbReference type="Proteomes" id="UP001596417">
    <property type="component" value="Unassembled WGS sequence"/>
</dbReference>
<reference evidence="3 4" key="1">
    <citation type="journal article" date="2019" name="Int. J. Syst. Evol. Microbiol.">
        <title>The Global Catalogue of Microorganisms (GCM) 10K type strain sequencing project: providing services to taxonomists for standard genome sequencing and annotation.</title>
        <authorList>
            <consortium name="The Broad Institute Genomics Platform"/>
            <consortium name="The Broad Institute Genome Sequencing Center for Infectious Disease"/>
            <person name="Wu L."/>
            <person name="Ma J."/>
        </authorList>
    </citation>
    <scope>NUCLEOTIDE SEQUENCE [LARGE SCALE GENOMIC DNA]</scope>
    <source>
        <strain evidence="3 4">RDMS1</strain>
    </source>
</reference>